<evidence type="ECO:0000256" key="1">
    <source>
        <dbReference type="ARBA" id="ARBA00023002"/>
    </source>
</evidence>
<dbReference type="NCBIfam" id="TIGR03666">
    <property type="entry name" value="Rv2061_F420"/>
    <property type="match status" value="1"/>
</dbReference>
<dbReference type="InterPro" id="IPR012349">
    <property type="entry name" value="Split_barrel_FMN-bd"/>
</dbReference>
<dbReference type="InterPro" id="IPR019965">
    <property type="entry name" value="PPOX_F420-dep_Rv2061_put"/>
</dbReference>
<dbReference type="Gene3D" id="2.30.110.10">
    <property type="entry name" value="Electron Transport, Fmn-binding Protein, Chain A"/>
    <property type="match status" value="1"/>
</dbReference>
<organism evidence="3 4">
    <name type="scientific">Herbiconiux flava</name>
    <dbReference type="NCBI Taxonomy" id="881268"/>
    <lineage>
        <taxon>Bacteria</taxon>
        <taxon>Bacillati</taxon>
        <taxon>Actinomycetota</taxon>
        <taxon>Actinomycetes</taxon>
        <taxon>Micrococcales</taxon>
        <taxon>Microbacteriaceae</taxon>
        <taxon>Herbiconiux</taxon>
    </lineage>
</organism>
<proteinExistence type="predicted"/>
<dbReference type="GO" id="GO:0016627">
    <property type="term" value="F:oxidoreductase activity, acting on the CH-CH group of donors"/>
    <property type="evidence" value="ECO:0007669"/>
    <property type="project" value="TreeGrafter"/>
</dbReference>
<dbReference type="RefSeq" id="WP_218870114.1">
    <property type="nucleotide sequence ID" value="NZ_BSEW01000002.1"/>
</dbReference>
<protein>
    <recommendedName>
        <fullName evidence="2">Pyridoxamine 5'-phosphate oxidase N-terminal domain-containing protein</fullName>
    </recommendedName>
</protein>
<dbReference type="AlphaFoldDB" id="A0A852STK0"/>
<keyword evidence="4" id="KW-1185">Reference proteome</keyword>
<gene>
    <name evidence="3" type="ORF">BJ984_003407</name>
</gene>
<keyword evidence="1" id="KW-0560">Oxidoreductase</keyword>
<dbReference type="GO" id="GO:0070967">
    <property type="term" value="F:coenzyme F420 binding"/>
    <property type="evidence" value="ECO:0007669"/>
    <property type="project" value="TreeGrafter"/>
</dbReference>
<dbReference type="PANTHER" id="PTHR35176:SF11">
    <property type="entry name" value="PYRIDOXAMINE 5'-PHOSPHATE OXIDASE FAMILY PROTEIN"/>
    <property type="match status" value="1"/>
</dbReference>
<evidence type="ECO:0000313" key="3">
    <source>
        <dbReference type="EMBL" id="NYD72249.1"/>
    </source>
</evidence>
<dbReference type="SUPFAM" id="SSF50475">
    <property type="entry name" value="FMN-binding split barrel"/>
    <property type="match status" value="1"/>
</dbReference>
<dbReference type="Pfam" id="PF01243">
    <property type="entry name" value="PNPOx_N"/>
    <property type="match status" value="1"/>
</dbReference>
<dbReference type="PANTHER" id="PTHR35176">
    <property type="entry name" value="HEME OXYGENASE HI_0854-RELATED"/>
    <property type="match status" value="1"/>
</dbReference>
<sequence length="135" mass="15140">MTGEATAPPLLALGDEHFVSLTTFRKSGEPVSTPVWIVRDGDTLLVTTPDDTGKVKRLRNDPRVELRPCSRMGAVKEGEPARLGLAEIERDEPSVKRGGGLFQRKHPLEYRVFMLVERIAAKRQKPRVMLRIRPA</sequence>
<dbReference type="InterPro" id="IPR011576">
    <property type="entry name" value="Pyridox_Oxase_N"/>
</dbReference>
<accession>A0A852STK0</accession>
<evidence type="ECO:0000313" key="4">
    <source>
        <dbReference type="Proteomes" id="UP000549913"/>
    </source>
</evidence>
<dbReference type="GO" id="GO:0005829">
    <property type="term" value="C:cytosol"/>
    <property type="evidence" value="ECO:0007669"/>
    <property type="project" value="TreeGrafter"/>
</dbReference>
<feature type="domain" description="Pyridoxamine 5'-phosphate oxidase N-terminal" evidence="2">
    <location>
        <begin position="14"/>
        <end position="98"/>
    </location>
</feature>
<dbReference type="InterPro" id="IPR052019">
    <property type="entry name" value="F420H2_bilvrd_red/Heme_oxyg"/>
</dbReference>
<dbReference type="EMBL" id="JACCBM010000001">
    <property type="protein sequence ID" value="NYD72249.1"/>
    <property type="molecule type" value="Genomic_DNA"/>
</dbReference>
<reference evidence="3 4" key="1">
    <citation type="submission" date="2020-07" db="EMBL/GenBank/DDBJ databases">
        <title>Sequencing the genomes of 1000 actinobacteria strains.</title>
        <authorList>
            <person name="Klenk H.-P."/>
        </authorList>
    </citation>
    <scope>NUCLEOTIDE SEQUENCE [LARGE SCALE GENOMIC DNA]</scope>
    <source>
        <strain evidence="3 4">DSM 26474</strain>
    </source>
</reference>
<name>A0A852STK0_9MICO</name>
<comment type="caution">
    <text evidence="3">The sequence shown here is derived from an EMBL/GenBank/DDBJ whole genome shotgun (WGS) entry which is preliminary data.</text>
</comment>
<dbReference type="Proteomes" id="UP000549913">
    <property type="component" value="Unassembled WGS sequence"/>
</dbReference>
<evidence type="ECO:0000259" key="2">
    <source>
        <dbReference type="Pfam" id="PF01243"/>
    </source>
</evidence>